<sequence>MVFWIYFLNPPSFTGKFNSCTIIATGLLLHSYCLTTQQASYLSRRMYKTRTNKCNKQLAVKKDKKYNEDVTYIYINKKKAFWI</sequence>
<accession>A0A0E9XRQ3</accession>
<protein>
    <submittedName>
        <fullName evidence="1">Uncharacterized protein</fullName>
    </submittedName>
</protein>
<organism evidence="1">
    <name type="scientific">Anguilla anguilla</name>
    <name type="common">European freshwater eel</name>
    <name type="synonym">Muraena anguilla</name>
    <dbReference type="NCBI Taxonomy" id="7936"/>
    <lineage>
        <taxon>Eukaryota</taxon>
        <taxon>Metazoa</taxon>
        <taxon>Chordata</taxon>
        <taxon>Craniata</taxon>
        <taxon>Vertebrata</taxon>
        <taxon>Euteleostomi</taxon>
        <taxon>Actinopterygii</taxon>
        <taxon>Neopterygii</taxon>
        <taxon>Teleostei</taxon>
        <taxon>Anguilliformes</taxon>
        <taxon>Anguillidae</taxon>
        <taxon>Anguilla</taxon>
    </lineage>
</organism>
<dbReference type="AlphaFoldDB" id="A0A0E9XRQ3"/>
<proteinExistence type="predicted"/>
<reference evidence="1" key="1">
    <citation type="submission" date="2014-11" db="EMBL/GenBank/DDBJ databases">
        <authorList>
            <person name="Amaro Gonzalez C."/>
        </authorList>
    </citation>
    <scope>NUCLEOTIDE SEQUENCE</scope>
</reference>
<reference evidence="1" key="2">
    <citation type="journal article" date="2015" name="Fish Shellfish Immunol.">
        <title>Early steps in the European eel (Anguilla anguilla)-Vibrio vulnificus interaction in the gills: Role of the RtxA13 toxin.</title>
        <authorList>
            <person name="Callol A."/>
            <person name="Pajuelo D."/>
            <person name="Ebbesson L."/>
            <person name="Teles M."/>
            <person name="MacKenzie S."/>
            <person name="Amaro C."/>
        </authorList>
    </citation>
    <scope>NUCLEOTIDE SEQUENCE</scope>
</reference>
<evidence type="ECO:0000313" key="1">
    <source>
        <dbReference type="EMBL" id="JAI04359.1"/>
    </source>
</evidence>
<dbReference type="EMBL" id="GBXM01004219">
    <property type="protein sequence ID" value="JAI04359.1"/>
    <property type="molecule type" value="Transcribed_RNA"/>
</dbReference>
<name>A0A0E9XRQ3_ANGAN</name>